<comment type="caution">
    <text evidence="1">The sequence shown here is derived from an EMBL/GenBank/DDBJ whole genome shotgun (WGS) entry which is preliminary data.</text>
</comment>
<dbReference type="RefSeq" id="WP_205262021.1">
    <property type="nucleotide sequence ID" value="NZ_JAERWK010000023.1"/>
</dbReference>
<dbReference type="Proteomes" id="UP000663792">
    <property type="component" value="Unassembled WGS sequence"/>
</dbReference>
<evidence type="ECO:0000313" key="2">
    <source>
        <dbReference type="Proteomes" id="UP000663792"/>
    </source>
</evidence>
<evidence type="ECO:0000313" key="1">
    <source>
        <dbReference type="EMBL" id="MBM9469059.1"/>
    </source>
</evidence>
<dbReference type="EMBL" id="JAERWK010000023">
    <property type="protein sequence ID" value="MBM9469059.1"/>
    <property type="molecule type" value="Genomic_DNA"/>
</dbReference>
<dbReference type="InterPro" id="IPR011249">
    <property type="entry name" value="Metalloenz_LuxS/M16"/>
</dbReference>
<dbReference type="SUPFAM" id="SSF63411">
    <property type="entry name" value="LuxS/MPP-like metallohydrolase"/>
    <property type="match status" value="2"/>
</dbReference>
<protein>
    <submittedName>
        <fullName evidence="1">Insulinase family protein</fullName>
    </submittedName>
</protein>
<keyword evidence="2" id="KW-1185">Reference proteome</keyword>
<reference evidence="1" key="1">
    <citation type="submission" date="2021-01" db="EMBL/GenBank/DDBJ databases">
        <title>YIM 132084 draft genome.</title>
        <authorList>
            <person name="An D."/>
        </authorList>
    </citation>
    <scope>NUCLEOTIDE SEQUENCE</scope>
    <source>
        <strain evidence="1">YIM 132084</strain>
    </source>
</reference>
<dbReference type="Gene3D" id="3.30.830.10">
    <property type="entry name" value="Metalloenzyme, LuxS/M16 peptidase-like"/>
    <property type="match status" value="2"/>
</dbReference>
<accession>A0A939C362</accession>
<sequence length="676" mass="72536">MADADQRDLQDPSDAARRFSELRDRATSTFGDVARLMRGDLKLIARLLDSQERVLALAYGRLQGRGRMAGQLLTATDRRVLLTQRRTPLGRDWVTEIGWDAIRSASVHGPAGVLTTVDDTWVMDKAMPLSAFTTIERVRGDGSTGAGAGLVVTAATPHGPAATPLDDGPLARSPITDRTVEDGPDDEVVHRTVIDGVPVHWCERPGRLEADLLFGVGMRDEPFVRTGITHLVEHLAMQPFTRVPYACNASVHPRLTSFEVASSPDVVVRHLEQVCRSLAALDLGVLERERAVLLAEESGSNIGVFGWLPPTIRFGSQGLGLLGNVQIAPHLATAEDVEAWGRRWFHRGNAVLVLSGPPPAGLRLPLPDAPGDWVPDAHATVENLPVVATPTPSVTEGPPDSILLTVAAGWTPAFAAGWSVLVDRLLRRLRHDLGLIYELVSSIEPVAGERVLATVAAEGPEAQAQRLADEAWRVVTELRDHGVTDAELDHQRAILREERHHPEVLAAGATDQAIRELVGSALSLGRDPSATDRLHRDDVSAALRAALPTLVVAVPSGVAVPDLPRLDQSGGALVDGTTYDRARLGSAMPRGSRLIAGPDGLSVRTGHDDDTWATVRYPGVVGLKLEQVGPGDEMLLLMAGSGVSVVFRAKDWRGAAEVEAAIRRAVPAHLHYRLPG</sequence>
<name>A0A939C362_9ACTN</name>
<gene>
    <name evidence="1" type="ORF">JL106_17370</name>
</gene>
<dbReference type="GO" id="GO:0046872">
    <property type="term" value="F:metal ion binding"/>
    <property type="evidence" value="ECO:0007669"/>
    <property type="project" value="InterPro"/>
</dbReference>
<organism evidence="1 2">
    <name type="scientific">Nakamurella leprariae</name>
    <dbReference type="NCBI Taxonomy" id="2803911"/>
    <lineage>
        <taxon>Bacteria</taxon>
        <taxon>Bacillati</taxon>
        <taxon>Actinomycetota</taxon>
        <taxon>Actinomycetes</taxon>
        <taxon>Nakamurellales</taxon>
        <taxon>Nakamurellaceae</taxon>
        <taxon>Nakamurella</taxon>
    </lineage>
</organism>
<dbReference type="AlphaFoldDB" id="A0A939C362"/>
<proteinExistence type="predicted"/>